<organism evidence="1 2">
    <name type="scientific">Candidatus Methanocrinis natronophilus</name>
    <dbReference type="NCBI Taxonomy" id="3033396"/>
    <lineage>
        <taxon>Archaea</taxon>
        <taxon>Methanobacteriati</taxon>
        <taxon>Methanobacteriota</taxon>
        <taxon>Stenosarchaea group</taxon>
        <taxon>Methanomicrobia</taxon>
        <taxon>Methanotrichales</taxon>
        <taxon>Methanotrichaceae</taxon>
        <taxon>Methanocrinis</taxon>
    </lineage>
</organism>
<evidence type="ECO:0000313" key="2">
    <source>
        <dbReference type="Proteomes" id="UP001220010"/>
    </source>
</evidence>
<reference evidence="1 2" key="1">
    <citation type="submission" date="2023-03" db="EMBL/GenBank/DDBJ databases">
        <title>WGS of Methanotrichaceae archaeon Mx.</title>
        <authorList>
            <person name="Sorokin D.Y."/>
            <person name="Merkel A.Y."/>
        </authorList>
    </citation>
    <scope>NUCLEOTIDE SEQUENCE [LARGE SCALE GENOMIC DNA]</scope>
    <source>
        <strain evidence="1 2">Mx</strain>
    </source>
</reference>
<evidence type="ECO:0008006" key="3">
    <source>
        <dbReference type="Google" id="ProtNLM"/>
    </source>
</evidence>
<gene>
    <name evidence="1" type="ORF">P0O15_05210</name>
</gene>
<keyword evidence="2" id="KW-1185">Reference proteome</keyword>
<proteinExistence type="predicted"/>
<comment type="caution">
    <text evidence="1">The sequence shown here is derived from an EMBL/GenBank/DDBJ whole genome shotgun (WGS) entry which is preliminary data.</text>
</comment>
<protein>
    <recommendedName>
        <fullName evidence="3">S1 motif domain-containing protein</fullName>
    </recommendedName>
</protein>
<sequence length="243" mass="24977">MNIKNVAISLILAIALISGNSAADDGNGTVDDGISGQNDMVEIVEAVEMADTTDIAEPAEPSAPDIQTALPAATSVDLEGIWILNTDDGQISMVLYQSEDILFGAANSEAPAPWNGVVTGSVFGDMVRIQILNLRDGVLVSTVIAGPASDGTIAGSLVQSDSQGRSEMKSVMGILINPDTSGYTPATVPVAAPAVAPVTPTPETPAVTAPAQETTADGRMTPVDVTIFRERFQVGAGAPIERF</sequence>
<dbReference type="Proteomes" id="UP001220010">
    <property type="component" value="Unassembled WGS sequence"/>
</dbReference>
<name>A0ABT5X7A0_9EURY</name>
<evidence type="ECO:0000313" key="1">
    <source>
        <dbReference type="EMBL" id="MDF0590573.1"/>
    </source>
</evidence>
<accession>A0ABT5X7A0</accession>
<dbReference type="EMBL" id="JARFPK010000015">
    <property type="protein sequence ID" value="MDF0590573.1"/>
    <property type="molecule type" value="Genomic_DNA"/>
</dbReference>
<dbReference type="RefSeq" id="WP_316966323.1">
    <property type="nucleotide sequence ID" value="NZ_JARFPK010000015.1"/>
</dbReference>